<evidence type="ECO:0000313" key="8">
    <source>
        <dbReference type="EMBL" id="KNA91341.1"/>
    </source>
</evidence>
<feature type="transmembrane region" description="Helical" evidence="6">
    <location>
        <begin position="203"/>
        <end position="223"/>
    </location>
</feature>
<comment type="subcellular location">
    <subcellularLocation>
        <location evidence="1">Membrane</location>
        <topology evidence="1">Multi-pass membrane protein</topology>
    </subcellularLocation>
</comment>
<feature type="transmembrane region" description="Helical" evidence="6">
    <location>
        <begin position="142"/>
        <end position="162"/>
    </location>
</feature>
<feature type="transmembrane region" description="Helical" evidence="6">
    <location>
        <begin position="56"/>
        <end position="76"/>
    </location>
</feature>
<sequence length="333" mass="34470">MRDNSSAIAPSSTPLSHQTPSSGLVWGFVGVAAFSFSVPLTRIAVGSGGDAGLDPLLVGCGRAVVAAALAVIALGVTRTRFPTVRQWLRLLPVAAGVVVGFPLFTSLALRHSDSGHAAVIVGLLPAMTAVVAVTLTRERPGVRFWIGASAGAIATVTFALLAHGGASSSGIDDVYLLCAVVLGAVGYAQGGILARELGAWQTICWALVLALPVMAMVSARSIHLQPPTDISAAQWASFGYLSAVSMFLGFFAWYRGLAIGPMTVVSQTQLVQPVLSVAWGALLLHEGVSLGVVAGGIAVIACAAFTVRSRSRDSSMRRSPMSRLTVRRLRIVS</sequence>
<keyword evidence="9" id="KW-1185">Reference proteome</keyword>
<evidence type="ECO:0000256" key="6">
    <source>
        <dbReference type="SAM" id="Phobius"/>
    </source>
</evidence>
<evidence type="ECO:0000256" key="3">
    <source>
        <dbReference type="ARBA" id="ARBA00022692"/>
    </source>
</evidence>
<protein>
    <submittedName>
        <fullName evidence="8">Membrane protein</fullName>
    </submittedName>
</protein>
<evidence type="ECO:0000313" key="9">
    <source>
        <dbReference type="Proteomes" id="UP000037247"/>
    </source>
</evidence>
<proteinExistence type="inferred from homology"/>
<dbReference type="Proteomes" id="UP000037247">
    <property type="component" value="Unassembled WGS sequence"/>
</dbReference>
<feature type="transmembrane region" description="Helical" evidence="6">
    <location>
        <begin position="288"/>
        <end position="307"/>
    </location>
</feature>
<feature type="transmembrane region" description="Helical" evidence="6">
    <location>
        <begin position="115"/>
        <end position="135"/>
    </location>
</feature>
<gene>
    <name evidence="8" type="ORF">ABW18_08965</name>
</gene>
<keyword evidence="4 6" id="KW-1133">Transmembrane helix</keyword>
<evidence type="ECO:0000256" key="2">
    <source>
        <dbReference type="ARBA" id="ARBA00007362"/>
    </source>
</evidence>
<keyword evidence="3 6" id="KW-0812">Transmembrane</keyword>
<organism evidence="8 9">
    <name type="scientific">Gordonia jacobaea</name>
    <dbReference type="NCBI Taxonomy" id="122202"/>
    <lineage>
        <taxon>Bacteria</taxon>
        <taxon>Bacillati</taxon>
        <taxon>Actinomycetota</taxon>
        <taxon>Actinomycetes</taxon>
        <taxon>Mycobacteriales</taxon>
        <taxon>Gordoniaceae</taxon>
        <taxon>Gordonia</taxon>
    </lineage>
</organism>
<feature type="transmembrane region" description="Helical" evidence="6">
    <location>
        <begin position="235"/>
        <end position="254"/>
    </location>
</feature>
<dbReference type="Pfam" id="PF00892">
    <property type="entry name" value="EamA"/>
    <property type="match status" value="2"/>
</dbReference>
<evidence type="ECO:0000256" key="5">
    <source>
        <dbReference type="ARBA" id="ARBA00023136"/>
    </source>
</evidence>
<dbReference type="InterPro" id="IPR000620">
    <property type="entry name" value="EamA_dom"/>
</dbReference>
<feature type="domain" description="EamA" evidence="7">
    <location>
        <begin position="174"/>
        <end position="307"/>
    </location>
</feature>
<dbReference type="SUPFAM" id="SSF103481">
    <property type="entry name" value="Multidrug resistance efflux transporter EmrE"/>
    <property type="match status" value="2"/>
</dbReference>
<feature type="transmembrane region" description="Helical" evidence="6">
    <location>
        <begin position="88"/>
        <end position="109"/>
    </location>
</feature>
<comment type="caution">
    <text evidence="8">The sequence shown here is derived from an EMBL/GenBank/DDBJ whole genome shotgun (WGS) entry which is preliminary data.</text>
</comment>
<feature type="domain" description="EamA" evidence="7">
    <location>
        <begin position="22"/>
        <end position="156"/>
    </location>
</feature>
<dbReference type="PANTHER" id="PTHR32322:SF2">
    <property type="entry name" value="EAMA DOMAIN-CONTAINING PROTEIN"/>
    <property type="match status" value="1"/>
</dbReference>
<keyword evidence="5 6" id="KW-0472">Membrane</keyword>
<dbReference type="PANTHER" id="PTHR32322">
    <property type="entry name" value="INNER MEMBRANE TRANSPORTER"/>
    <property type="match status" value="1"/>
</dbReference>
<reference evidence="8 9" key="1">
    <citation type="submission" date="2015-05" db="EMBL/GenBank/DDBJ databases">
        <title>Draft genome sequence of the bacterium Gordonia jacobaea a new member of the Gordonia genus.</title>
        <authorList>
            <person name="Jimenez-Galisteo G."/>
            <person name="Dominguez A."/>
            <person name="Munoz E."/>
            <person name="Vinas M."/>
        </authorList>
    </citation>
    <scope>NUCLEOTIDE SEQUENCE [LARGE SCALE GENOMIC DNA]</scope>
    <source>
        <strain evidence="9">mv1</strain>
    </source>
</reference>
<accession>A0ABR5ICL8</accession>
<evidence type="ECO:0000259" key="7">
    <source>
        <dbReference type="Pfam" id="PF00892"/>
    </source>
</evidence>
<name>A0ABR5ICL8_9ACTN</name>
<feature type="transmembrane region" description="Helical" evidence="6">
    <location>
        <begin position="24"/>
        <end position="44"/>
    </location>
</feature>
<feature type="transmembrane region" description="Helical" evidence="6">
    <location>
        <begin position="174"/>
        <end position="194"/>
    </location>
</feature>
<dbReference type="InterPro" id="IPR050638">
    <property type="entry name" value="AA-Vitamin_Transporters"/>
</dbReference>
<dbReference type="EMBL" id="LDTZ01000016">
    <property type="protein sequence ID" value="KNA91341.1"/>
    <property type="molecule type" value="Genomic_DNA"/>
</dbReference>
<evidence type="ECO:0000256" key="4">
    <source>
        <dbReference type="ARBA" id="ARBA00022989"/>
    </source>
</evidence>
<dbReference type="RefSeq" id="WP_049698673.1">
    <property type="nucleotide sequence ID" value="NZ_LDTZ01000016.1"/>
</dbReference>
<evidence type="ECO:0000256" key="1">
    <source>
        <dbReference type="ARBA" id="ARBA00004141"/>
    </source>
</evidence>
<dbReference type="InterPro" id="IPR037185">
    <property type="entry name" value="EmrE-like"/>
</dbReference>
<comment type="similarity">
    <text evidence="2">Belongs to the EamA transporter family.</text>
</comment>